<sequence>MPDCLVPVRPAPPAPLSLQPEALDWTRVVTLICELAALADGEDREALLLWARVMEGAAALSCDQS</sequence>
<reference evidence="1 2" key="1">
    <citation type="submission" date="2018-09" db="EMBL/GenBank/DDBJ databases">
        <title>Sphingomonas sp. DAC4.</title>
        <authorList>
            <person name="Seo T."/>
        </authorList>
    </citation>
    <scope>NUCLEOTIDE SEQUENCE [LARGE SCALE GENOMIC DNA]</scope>
    <source>
        <strain evidence="1 2">DAC4</strain>
    </source>
</reference>
<gene>
    <name evidence="1" type="ORF">D3M59_11850</name>
</gene>
<name>A0A418PY79_9SPHN</name>
<organism evidence="1 2">
    <name type="scientific">Sphingomonas edaphi</name>
    <dbReference type="NCBI Taxonomy" id="2315689"/>
    <lineage>
        <taxon>Bacteria</taxon>
        <taxon>Pseudomonadati</taxon>
        <taxon>Pseudomonadota</taxon>
        <taxon>Alphaproteobacteria</taxon>
        <taxon>Sphingomonadales</taxon>
        <taxon>Sphingomonadaceae</taxon>
        <taxon>Sphingomonas</taxon>
    </lineage>
</organism>
<evidence type="ECO:0000313" key="1">
    <source>
        <dbReference type="EMBL" id="RIX26872.1"/>
    </source>
</evidence>
<dbReference type="EMBL" id="QXTF01000005">
    <property type="protein sequence ID" value="RIX26872.1"/>
    <property type="molecule type" value="Genomic_DNA"/>
</dbReference>
<comment type="caution">
    <text evidence="1">The sequence shown here is derived from an EMBL/GenBank/DDBJ whole genome shotgun (WGS) entry which is preliminary data.</text>
</comment>
<protein>
    <submittedName>
        <fullName evidence="1">Uncharacterized protein</fullName>
    </submittedName>
</protein>
<evidence type="ECO:0000313" key="2">
    <source>
        <dbReference type="Proteomes" id="UP000285023"/>
    </source>
</evidence>
<keyword evidence="2" id="KW-1185">Reference proteome</keyword>
<proteinExistence type="predicted"/>
<accession>A0A418PY79</accession>
<dbReference type="AlphaFoldDB" id="A0A418PY79"/>
<dbReference type="Proteomes" id="UP000285023">
    <property type="component" value="Unassembled WGS sequence"/>
</dbReference>